<dbReference type="Gene3D" id="6.10.330.20">
    <property type="match status" value="1"/>
</dbReference>
<evidence type="ECO:0000256" key="1">
    <source>
        <dbReference type="ARBA" id="ARBA00004173"/>
    </source>
</evidence>
<dbReference type="InterPro" id="IPR010729">
    <property type="entry name" value="Ribosomal_uL29_mit"/>
</dbReference>
<evidence type="ECO:0000256" key="2">
    <source>
        <dbReference type="ARBA" id="ARBA00009254"/>
    </source>
</evidence>
<keyword evidence="3" id="KW-0689">Ribosomal protein</keyword>
<keyword evidence="4" id="KW-0496">Mitochondrion</keyword>
<comment type="subcellular location">
    <subcellularLocation>
        <location evidence="1">Mitochondrion</location>
    </subcellularLocation>
</comment>
<dbReference type="PANTHER" id="PTHR21183">
    <property type="entry name" value="RIBOSOMAL PROTEIN L47, MITOCHONDRIAL-RELATED"/>
    <property type="match status" value="1"/>
</dbReference>
<dbReference type="SUPFAM" id="SSF46561">
    <property type="entry name" value="Ribosomal protein L29 (L29p)"/>
    <property type="match status" value="1"/>
</dbReference>
<accession>A0A2P6TGW1</accession>
<evidence type="ECO:0000256" key="4">
    <source>
        <dbReference type="ARBA" id="ARBA00023128"/>
    </source>
</evidence>
<dbReference type="NCBIfam" id="TIGR00012">
    <property type="entry name" value="L29"/>
    <property type="match status" value="1"/>
</dbReference>
<protein>
    <recommendedName>
        <fullName evidence="6">Large ribosomal subunit protein uL29m</fullName>
    </recommendedName>
</protein>
<dbReference type="GO" id="GO:0032543">
    <property type="term" value="P:mitochondrial translation"/>
    <property type="evidence" value="ECO:0007669"/>
    <property type="project" value="TreeGrafter"/>
</dbReference>
<dbReference type="InterPro" id="IPR036049">
    <property type="entry name" value="Ribosomal_uL29_sf"/>
</dbReference>
<dbReference type="CDD" id="cd00427">
    <property type="entry name" value="Ribosomal_L29_HIP"/>
    <property type="match status" value="1"/>
</dbReference>
<keyword evidence="8" id="KW-1185">Reference proteome</keyword>
<name>A0A2P6TGW1_CHLSO</name>
<reference evidence="7 8" key="1">
    <citation type="journal article" date="2018" name="Plant J.">
        <title>Genome sequences of Chlorella sorokiniana UTEX 1602 and Micractinium conductrix SAG 241.80: implications to maltose excretion by a green alga.</title>
        <authorList>
            <person name="Arriola M.B."/>
            <person name="Velmurugan N."/>
            <person name="Zhang Y."/>
            <person name="Plunkett M.H."/>
            <person name="Hondzo H."/>
            <person name="Barney B.M."/>
        </authorList>
    </citation>
    <scope>NUCLEOTIDE SEQUENCE [LARGE SCALE GENOMIC DNA]</scope>
    <source>
        <strain evidence="8">UTEX 1602</strain>
    </source>
</reference>
<dbReference type="GO" id="GO:0005762">
    <property type="term" value="C:mitochondrial large ribosomal subunit"/>
    <property type="evidence" value="ECO:0007669"/>
    <property type="project" value="TreeGrafter"/>
</dbReference>
<evidence type="ECO:0000256" key="6">
    <source>
        <dbReference type="ARBA" id="ARBA00035289"/>
    </source>
</evidence>
<evidence type="ECO:0000313" key="8">
    <source>
        <dbReference type="Proteomes" id="UP000239899"/>
    </source>
</evidence>
<dbReference type="OrthoDB" id="270763at2759"/>
<evidence type="ECO:0000256" key="3">
    <source>
        <dbReference type="ARBA" id="ARBA00022980"/>
    </source>
</evidence>
<evidence type="ECO:0000256" key="5">
    <source>
        <dbReference type="ARBA" id="ARBA00023274"/>
    </source>
</evidence>
<dbReference type="EMBL" id="LHPG02000016">
    <property type="protein sequence ID" value="PRW33521.1"/>
    <property type="molecule type" value="Genomic_DNA"/>
</dbReference>
<dbReference type="PANTHER" id="PTHR21183:SF18">
    <property type="entry name" value="LARGE RIBOSOMAL SUBUNIT PROTEIN UL29M"/>
    <property type="match status" value="1"/>
</dbReference>
<sequence length="136" mass="15907">MALFRPLQTSLPTLLQRWGAALHTSTSLRGLEELIVLPPKEDEKEPSTGRGWEAQDLRKKSWDDLHKLWFVLLKERTRLHAEKQLYRGRGERMPDPSRIGKVRKSMARIKHVMSERLAEHEDPHVRLQLKAFIDAL</sequence>
<comment type="similarity">
    <text evidence="2">Belongs to the universal ribosomal protein uL29 family.</text>
</comment>
<organism evidence="7 8">
    <name type="scientific">Chlorella sorokiniana</name>
    <name type="common">Freshwater green alga</name>
    <dbReference type="NCBI Taxonomy" id="3076"/>
    <lineage>
        <taxon>Eukaryota</taxon>
        <taxon>Viridiplantae</taxon>
        <taxon>Chlorophyta</taxon>
        <taxon>core chlorophytes</taxon>
        <taxon>Trebouxiophyceae</taxon>
        <taxon>Chlorellales</taxon>
        <taxon>Chlorellaceae</taxon>
        <taxon>Chlorella clade</taxon>
        <taxon>Chlorella</taxon>
    </lineage>
</organism>
<keyword evidence="5" id="KW-0687">Ribonucleoprotein</keyword>
<dbReference type="InterPro" id="IPR001854">
    <property type="entry name" value="Ribosomal_uL29"/>
</dbReference>
<evidence type="ECO:0000313" key="7">
    <source>
        <dbReference type="EMBL" id="PRW33521.1"/>
    </source>
</evidence>
<comment type="caution">
    <text evidence="7">The sequence shown here is derived from an EMBL/GenBank/DDBJ whole genome shotgun (WGS) entry which is preliminary data.</text>
</comment>
<dbReference type="Pfam" id="PF06984">
    <property type="entry name" value="MRP-L47"/>
    <property type="match status" value="1"/>
</dbReference>
<gene>
    <name evidence="7" type="ORF">C2E21_7566</name>
</gene>
<proteinExistence type="inferred from homology"/>
<dbReference type="InterPro" id="IPR038340">
    <property type="entry name" value="MRP-L47_sf"/>
</dbReference>
<dbReference type="Proteomes" id="UP000239899">
    <property type="component" value="Unassembled WGS sequence"/>
</dbReference>
<dbReference type="GO" id="GO:0003735">
    <property type="term" value="F:structural constituent of ribosome"/>
    <property type="evidence" value="ECO:0007669"/>
    <property type="project" value="InterPro"/>
</dbReference>
<dbReference type="STRING" id="3076.A0A2P6TGW1"/>
<dbReference type="AlphaFoldDB" id="A0A2P6TGW1"/>